<evidence type="ECO:0000313" key="2">
    <source>
        <dbReference type="Proteomes" id="UP000000214"/>
    </source>
</evidence>
<dbReference type="PATRIC" id="fig|1171373.8.peg.1520"/>
<dbReference type="Proteomes" id="UP000000214">
    <property type="component" value="Chromosome"/>
</dbReference>
<dbReference type="HOGENOM" id="CLU_1151023_0_0_11"/>
<protein>
    <submittedName>
        <fullName evidence="1">Uncharacterized protein</fullName>
    </submittedName>
</protein>
<dbReference type="AlphaFoldDB" id="K7RN34"/>
<dbReference type="EMBL" id="CP003493">
    <property type="protein sequence ID" value="AFV89349.1"/>
    <property type="molecule type" value="Genomic_DNA"/>
</dbReference>
<proteinExistence type="predicted"/>
<dbReference type="STRING" id="1171373.PACID_15360"/>
<name>K7RN34_ACIA4</name>
<reference evidence="1 2" key="1">
    <citation type="journal article" date="2012" name="BMC Genomics">
        <title>The genome sequence of Propionibacterium acidipropionici provides insights into its biotechnological and industrial potential.</title>
        <authorList>
            <person name="Parizzi L.P."/>
            <person name="Grassi M.C."/>
            <person name="Llerena L.A."/>
            <person name="Carazzolle M.F."/>
            <person name="Queiroz V.L."/>
            <person name="Lunardi I."/>
            <person name="Zeidler A.F."/>
            <person name="Teixeira P.J."/>
            <person name="Mieczkowski P."/>
            <person name="Rincones J."/>
            <person name="Pereira G.A."/>
        </authorList>
    </citation>
    <scope>NUCLEOTIDE SEQUENCE [LARGE SCALE GENOMIC DNA]</scope>
    <source>
        <strain evidence="2">ATCC 4875 / DSM 20272 / JCM 6432 / NBRC 12425 / NCIMB 8070</strain>
    </source>
</reference>
<dbReference type="KEGG" id="pbo:PACID_15360"/>
<gene>
    <name evidence="1" type="ordered locus">PACID_15360</name>
</gene>
<accession>K7RN34</accession>
<evidence type="ECO:0000313" key="1">
    <source>
        <dbReference type="EMBL" id="AFV89349.1"/>
    </source>
</evidence>
<sequence length="241" mass="24321">MDEGGSLMSGFILASTKSAIANGMVTVRIPGAPADVLAQATWQLDGVTSGCQVLLAHQGGRLWAVALVGAKGQKPQGGVDGDAPPLPPEMVGGWGGESTLTPSWSGTWRGGAWRADTQNLVQGDPGGGACTGAAFWPASAWGALRRADLTLTRLAGGGLAPALLTMALLAGQAGDVWPAVLATADGPTLPVGDTAVWDIPDDWLPRLSSSEAGGIGIIGDAAAIIDGARMDLHIGWERTVA</sequence>
<organism evidence="1 2">
    <name type="scientific">Acidipropionibacterium acidipropionici (strain ATCC 4875 / DSM 20272 / JCM 6432 / NBRC 12425 / NCIMB 8070 / 4)</name>
    <name type="common">Propionibacterium acidipropionici</name>
    <dbReference type="NCBI Taxonomy" id="1171373"/>
    <lineage>
        <taxon>Bacteria</taxon>
        <taxon>Bacillati</taxon>
        <taxon>Actinomycetota</taxon>
        <taxon>Actinomycetes</taxon>
        <taxon>Propionibacteriales</taxon>
        <taxon>Propionibacteriaceae</taxon>
        <taxon>Acidipropionibacterium</taxon>
    </lineage>
</organism>